<dbReference type="PANTHER" id="PTHR10963:SF53">
    <property type="entry name" value="GH16 DOMAIN-CONTAINING PROTEIN"/>
    <property type="match status" value="1"/>
</dbReference>
<gene>
    <name evidence="3" type="ORF">FFLO_00710</name>
</gene>
<dbReference type="PANTHER" id="PTHR10963">
    <property type="entry name" value="GLYCOSYL HYDROLASE-RELATED"/>
    <property type="match status" value="1"/>
</dbReference>
<feature type="compositionally biased region" description="Polar residues" evidence="1">
    <location>
        <begin position="61"/>
        <end position="74"/>
    </location>
</feature>
<dbReference type="InterPro" id="IPR000757">
    <property type="entry name" value="Beta-glucanase-like"/>
</dbReference>
<proteinExistence type="predicted"/>
<sequence length="278" mass="31148">MSFRNLIQRFKTNSSGSSTFPHDRDSTAETTFWRPSFDPSRPVSLEWEHKLGHGEGGWGNNELQSYTSSPDNSFHTSDGKLVLRAIQSRDGATPTSSRLVSRTRLTHPRGHLFATLTLPCATGIWPAFWLLPSEPFTWPGEGEVDIAETWNGSGENHSCLHWGFYTAEDAGKHRSVKTSVKGMGSRPLRFDFYWDAPAKRLVWVMEGRPVMRTSLPGGLRPMEEWNILLNVAMGGNVCEGQVPQEGAYDLVVHEISMSKIEPKAIDRFWSKAVEGKTL</sequence>
<feature type="domain" description="GH16" evidence="2">
    <location>
        <begin position="13"/>
        <end position="253"/>
    </location>
</feature>
<dbReference type="InterPro" id="IPR013320">
    <property type="entry name" value="ConA-like_dom_sf"/>
</dbReference>
<keyword evidence="4" id="KW-1185">Reference proteome</keyword>
<organism evidence="3 4">
    <name type="scientific">Filobasidium floriforme</name>
    <dbReference type="NCBI Taxonomy" id="5210"/>
    <lineage>
        <taxon>Eukaryota</taxon>
        <taxon>Fungi</taxon>
        <taxon>Dikarya</taxon>
        <taxon>Basidiomycota</taxon>
        <taxon>Agaricomycotina</taxon>
        <taxon>Tremellomycetes</taxon>
        <taxon>Filobasidiales</taxon>
        <taxon>Filobasidiaceae</taxon>
        <taxon>Filobasidium</taxon>
    </lineage>
</organism>
<accession>A0A8K0NT45</accession>
<dbReference type="Gene3D" id="2.60.120.200">
    <property type="match status" value="1"/>
</dbReference>
<protein>
    <recommendedName>
        <fullName evidence="2">GH16 domain-containing protein</fullName>
    </recommendedName>
</protein>
<dbReference type="SUPFAM" id="SSF49899">
    <property type="entry name" value="Concanavalin A-like lectins/glucanases"/>
    <property type="match status" value="1"/>
</dbReference>
<dbReference type="Proteomes" id="UP000812966">
    <property type="component" value="Unassembled WGS sequence"/>
</dbReference>
<reference evidence="3" key="1">
    <citation type="submission" date="2020-04" db="EMBL/GenBank/DDBJ databases">
        <title>Analysis of mating type loci in Filobasidium floriforme.</title>
        <authorList>
            <person name="Nowrousian M."/>
        </authorList>
    </citation>
    <scope>NUCLEOTIDE SEQUENCE</scope>
    <source>
        <strain evidence="3">CBS 6242</strain>
    </source>
</reference>
<dbReference type="InterPro" id="IPR050546">
    <property type="entry name" value="Glycosyl_Hydrlase_16"/>
</dbReference>
<evidence type="ECO:0000259" key="2">
    <source>
        <dbReference type="PROSITE" id="PS51762"/>
    </source>
</evidence>
<comment type="caution">
    <text evidence="3">The sequence shown here is derived from an EMBL/GenBank/DDBJ whole genome shotgun (WGS) entry which is preliminary data.</text>
</comment>
<evidence type="ECO:0000256" key="1">
    <source>
        <dbReference type="SAM" id="MobiDB-lite"/>
    </source>
</evidence>
<name>A0A8K0NT45_9TREE</name>
<dbReference type="Pfam" id="PF26113">
    <property type="entry name" value="GH16_XgeA"/>
    <property type="match status" value="1"/>
</dbReference>
<dbReference type="AlphaFoldDB" id="A0A8K0NT45"/>
<feature type="region of interest" description="Disordered" evidence="1">
    <location>
        <begin position="13"/>
        <end position="33"/>
    </location>
</feature>
<evidence type="ECO:0000313" key="4">
    <source>
        <dbReference type="Proteomes" id="UP000812966"/>
    </source>
</evidence>
<feature type="region of interest" description="Disordered" evidence="1">
    <location>
        <begin position="54"/>
        <end position="74"/>
    </location>
</feature>
<dbReference type="GO" id="GO:0004553">
    <property type="term" value="F:hydrolase activity, hydrolyzing O-glycosyl compounds"/>
    <property type="evidence" value="ECO:0007669"/>
    <property type="project" value="InterPro"/>
</dbReference>
<dbReference type="GO" id="GO:0005975">
    <property type="term" value="P:carbohydrate metabolic process"/>
    <property type="evidence" value="ECO:0007669"/>
    <property type="project" value="InterPro"/>
</dbReference>
<dbReference type="EMBL" id="JABELV010000008">
    <property type="protein sequence ID" value="KAG7571358.1"/>
    <property type="molecule type" value="Genomic_DNA"/>
</dbReference>
<dbReference type="PROSITE" id="PS51762">
    <property type="entry name" value="GH16_2"/>
    <property type="match status" value="1"/>
</dbReference>
<evidence type="ECO:0000313" key="3">
    <source>
        <dbReference type="EMBL" id="KAG7571358.1"/>
    </source>
</evidence>